<comment type="similarity">
    <text evidence="1">Belongs to the short-chain dehydrogenases/reductases (SDR) family.</text>
</comment>
<proteinExistence type="inferred from homology"/>
<dbReference type="AlphaFoldDB" id="A0A1Q2D7B0"/>
<dbReference type="STRING" id="633807.BW732_08295"/>
<dbReference type="GO" id="GO:0008206">
    <property type="term" value="P:bile acid metabolic process"/>
    <property type="evidence" value="ECO:0007669"/>
    <property type="project" value="UniProtKB-ARBA"/>
</dbReference>
<dbReference type="PRINTS" id="PR00081">
    <property type="entry name" value="GDHRDH"/>
</dbReference>
<name>A0A1Q2D7B0_9ENTE</name>
<dbReference type="FunFam" id="3.40.50.720:FF:000084">
    <property type="entry name" value="Short-chain dehydrogenase reductase"/>
    <property type="match status" value="1"/>
</dbReference>
<dbReference type="GO" id="GO:0016491">
    <property type="term" value="F:oxidoreductase activity"/>
    <property type="evidence" value="ECO:0007669"/>
    <property type="project" value="UniProtKB-KW"/>
</dbReference>
<dbReference type="PRINTS" id="PR00080">
    <property type="entry name" value="SDRFAMILY"/>
</dbReference>
<dbReference type="Gene3D" id="3.40.50.720">
    <property type="entry name" value="NAD(P)-binding Rossmann-like Domain"/>
    <property type="match status" value="1"/>
</dbReference>
<dbReference type="OrthoDB" id="9803333at2"/>
<evidence type="ECO:0000313" key="3">
    <source>
        <dbReference type="EMBL" id="AQP54222.1"/>
    </source>
</evidence>
<dbReference type="InterPro" id="IPR002347">
    <property type="entry name" value="SDR_fam"/>
</dbReference>
<gene>
    <name evidence="3" type="ORF">BW732_08295</name>
</gene>
<protein>
    <submittedName>
        <fullName evidence="3">3-oxoacyl-[acyl-carrier-protein] reductase</fullName>
    </submittedName>
</protein>
<dbReference type="RefSeq" id="WP_077276299.1">
    <property type="nucleotide sequence ID" value="NZ_CP019609.1"/>
</dbReference>
<dbReference type="SUPFAM" id="SSF51735">
    <property type="entry name" value="NAD(P)-binding Rossmann-fold domains"/>
    <property type="match status" value="1"/>
</dbReference>
<dbReference type="CDD" id="cd05233">
    <property type="entry name" value="SDR_c"/>
    <property type="match status" value="1"/>
</dbReference>
<dbReference type="NCBIfam" id="NF004203">
    <property type="entry name" value="PRK05653.2-4"/>
    <property type="match status" value="1"/>
</dbReference>
<evidence type="ECO:0000256" key="1">
    <source>
        <dbReference type="ARBA" id="ARBA00006484"/>
    </source>
</evidence>
<dbReference type="InterPro" id="IPR036291">
    <property type="entry name" value="NAD(P)-bd_dom_sf"/>
</dbReference>
<evidence type="ECO:0000256" key="2">
    <source>
        <dbReference type="ARBA" id="ARBA00023002"/>
    </source>
</evidence>
<reference evidence="3 4" key="1">
    <citation type="journal article" date="2010" name="Int. J. Syst. Evol. Microbiol.">
        <title>Vagococcus penaei sp. nov., isolated from spoilage microbiota of cooked shrimp (Penaeus vannamei).</title>
        <authorList>
            <person name="Jaffres E."/>
            <person name="Prevost H."/>
            <person name="Rossero A."/>
            <person name="Joffraud J.J."/>
            <person name="Dousset X."/>
        </authorList>
    </citation>
    <scope>NUCLEOTIDE SEQUENCE [LARGE SCALE GENOMIC DNA]</scope>
    <source>
        <strain evidence="3 4">CD276</strain>
    </source>
</reference>
<sequence length="259" mass="27777">MMDIRNKRVVITGAGSGIGRATALKFAELGAVVGLIDINEQGLDDIVKEIYRHNGEAYYEVVDVMDEERLMEGIAQLANQLGGLDGLVCNAGINGTWAPIETLKIEDWHRTIDTNLTSTFVSLKAAIPLMKDDGGSIVITSSINGNRIYNNFGASAYSTSKAGQVSLMKMAALELARCNIRVNAVCPGAIETPINSKTIIEKETEEVQIKVEFPEGDRPLKADTGQPEQVANVIAFLISSQSGNVSGTEVYVDGAESLL</sequence>
<keyword evidence="2" id="KW-0560">Oxidoreductase</keyword>
<organism evidence="3 4">
    <name type="scientific">Vagococcus penaei</name>
    <dbReference type="NCBI Taxonomy" id="633807"/>
    <lineage>
        <taxon>Bacteria</taxon>
        <taxon>Bacillati</taxon>
        <taxon>Bacillota</taxon>
        <taxon>Bacilli</taxon>
        <taxon>Lactobacillales</taxon>
        <taxon>Enterococcaceae</taxon>
        <taxon>Vagococcus</taxon>
    </lineage>
</organism>
<dbReference type="PANTHER" id="PTHR24321">
    <property type="entry name" value="DEHYDROGENASES, SHORT CHAIN"/>
    <property type="match status" value="1"/>
</dbReference>
<keyword evidence="4" id="KW-1185">Reference proteome</keyword>
<evidence type="ECO:0000313" key="4">
    <source>
        <dbReference type="Proteomes" id="UP000188246"/>
    </source>
</evidence>
<dbReference type="Pfam" id="PF13561">
    <property type="entry name" value="adh_short_C2"/>
    <property type="match status" value="1"/>
</dbReference>
<dbReference type="Proteomes" id="UP000188246">
    <property type="component" value="Chromosome"/>
</dbReference>
<accession>A0A1Q2D7B0</accession>
<dbReference type="PANTHER" id="PTHR24321:SF8">
    <property type="entry name" value="ESTRADIOL 17-BETA-DEHYDROGENASE 8-RELATED"/>
    <property type="match status" value="1"/>
</dbReference>
<dbReference type="KEGG" id="vpi:BW732_08295"/>
<dbReference type="EMBL" id="CP019609">
    <property type="protein sequence ID" value="AQP54222.1"/>
    <property type="molecule type" value="Genomic_DNA"/>
</dbReference>